<accession>A0A7M7QF70</accession>
<dbReference type="OrthoDB" id="8250698at2759"/>
<sequence>MDDAMLRKIAKIVNAEFCEKILRKSENDPGIQVTDVLIKPATNKGDNYTSEMFRVNAEFARAGKNDAEKKTFIVKVEPMDEGVRQDLVSKTSLFSTEIMMMTETLAKMNEVLGGNRPLNGRGLFTQKEDPPLLVIEDLAPLGFRMADRQAGLDMDHCLLAIRGLARFHASSVALCEKRRLFFAFSPIQEPRQKELYSCGLFNMRQPVEMQAFFIEGTKQLGREIAHWPELDSKYSDKILKLADKVYEKGSVVSVCREDEFNVINHGDFWVNNMLFRYNEKNRPVGHIFVDFQMCAYTSPAIDLQYFFNTSLADDTLLAHEDTLLHEYLRVLSSTMSEVGCKTPPPTMAELKRMLRERALYGMVASFTILPVLLVDKSEAKDLGEIMGAEGDAYDNPAYKGKLYRQTMARRLPKFDEMGLLD</sequence>
<dbReference type="Proteomes" id="UP000002358">
    <property type="component" value="Chromosome 4"/>
</dbReference>
<dbReference type="InterPro" id="IPR015897">
    <property type="entry name" value="CHK_kinase-like"/>
</dbReference>
<proteinExistence type="predicted"/>
<protein>
    <recommendedName>
        <fullName evidence="1">CHK kinase-like domain-containing protein</fullName>
    </recommendedName>
</protein>
<dbReference type="AlphaFoldDB" id="A0A7M7QF70"/>
<dbReference type="InParanoid" id="A0A7M7QF70"/>
<dbReference type="Pfam" id="PF02958">
    <property type="entry name" value="EcKL"/>
    <property type="match status" value="1"/>
</dbReference>
<dbReference type="EnsemblMetazoa" id="XM_031929838">
    <property type="protein sequence ID" value="XP_031785698"/>
    <property type="gene ID" value="LOC100115890"/>
</dbReference>
<dbReference type="Gene3D" id="3.90.1200.10">
    <property type="match status" value="1"/>
</dbReference>
<dbReference type="PANTHER" id="PTHR11012">
    <property type="entry name" value="PROTEIN KINASE-LIKE DOMAIN-CONTAINING"/>
    <property type="match status" value="1"/>
</dbReference>
<reference evidence="2" key="1">
    <citation type="submission" date="2021-01" db="UniProtKB">
        <authorList>
            <consortium name="EnsemblMetazoa"/>
        </authorList>
    </citation>
    <scope>IDENTIFICATION</scope>
</reference>
<evidence type="ECO:0000313" key="3">
    <source>
        <dbReference type="Proteomes" id="UP000002358"/>
    </source>
</evidence>
<dbReference type="InterPro" id="IPR011009">
    <property type="entry name" value="Kinase-like_dom_sf"/>
</dbReference>
<dbReference type="PANTHER" id="PTHR11012:SF56">
    <property type="entry name" value="CHK KINASE-LIKE DOMAIN-CONTAINING PROTEIN-RELATED"/>
    <property type="match status" value="1"/>
</dbReference>
<gene>
    <name evidence="2" type="primary">100115890</name>
</gene>
<evidence type="ECO:0000313" key="2">
    <source>
        <dbReference type="EnsemblMetazoa" id="XP_031785698"/>
    </source>
</evidence>
<keyword evidence="3" id="KW-1185">Reference proteome</keyword>
<organism evidence="2 3">
    <name type="scientific">Nasonia vitripennis</name>
    <name type="common">Parasitic wasp</name>
    <dbReference type="NCBI Taxonomy" id="7425"/>
    <lineage>
        <taxon>Eukaryota</taxon>
        <taxon>Metazoa</taxon>
        <taxon>Ecdysozoa</taxon>
        <taxon>Arthropoda</taxon>
        <taxon>Hexapoda</taxon>
        <taxon>Insecta</taxon>
        <taxon>Pterygota</taxon>
        <taxon>Neoptera</taxon>
        <taxon>Endopterygota</taxon>
        <taxon>Hymenoptera</taxon>
        <taxon>Apocrita</taxon>
        <taxon>Proctotrupomorpha</taxon>
        <taxon>Chalcidoidea</taxon>
        <taxon>Pteromalidae</taxon>
        <taxon>Pteromalinae</taxon>
        <taxon>Nasonia</taxon>
    </lineage>
</organism>
<name>A0A7M7QF70_NASVI</name>
<dbReference type="InterPro" id="IPR004119">
    <property type="entry name" value="EcKL"/>
</dbReference>
<evidence type="ECO:0000259" key="1">
    <source>
        <dbReference type="SMART" id="SM00587"/>
    </source>
</evidence>
<feature type="domain" description="CHK kinase-like" evidence="1">
    <location>
        <begin position="133"/>
        <end position="337"/>
    </location>
</feature>
<dbReference type="SMART" id="SM00587">
    <property type="entry name" value="CHK"/>
    <property type="match status" value="1"/>
</dbReference>
<dbReference type="SUPFAM" id="SSF56112">
    <property type="entry name" value="Protein kinase-like (PK-like)"/>
    <property type="match status" value="1"/>
</dbReference>